<dbReference type="GO" id="GO:0020037">
    <property type="term" value="F:heme binding"/>
    <property type="evidence" value="ECO:0007669"/>
    <property type="project" value="InterPro"/>
</dbReference>
<accession>A0A9X2EGY3</accession>
<dbReference type="EMBL" id="JAMSHT010000001">
    <property type="protein sequence ID" value="MCM8557287.1"/>
    <property type="molecule type" value="Genomic_DNA"/>
</dbReference>
<dbReference type="AlphaFoldDB" id="A0A9X2EGY3"/>
<feature type="chain" id="PRO_5040871176" evidence="5">
    <location>
        <begin position="18"/>
        <end position="285"/>
    </location>
</feature>
<dbReference type="InterPro" id="IPR009056">
    <property type="entry name" value="Cyt_c-like_dom"/>
</dbReference>
<sequence>MRGFVVLLAGASLFACAVEQSNEDSLEGAVLEDAAVTFQGADYGDDEAAKVAHGERVSKVLLCTACHTPTLTGTHMGNFDPTLDGIWASNVTRAVPDLTDEQLETLLREGVHPTRDEIYMMPSKVYQKVSDADMAALIAYLRTLEPTGEPTPLTKLNPGLAEARAAGQYPTSAEEVPLYAGNHPPDPGEEYALGRYVATVNCADCHGPQLDGEDGFAPDLSQMVGTYSDAELVQMLTTGEAPGGRDIGLMSFIGANVTSHLTDEERADLVAYLRKLSEDKMAAAQ</sequence>
<evidence type="ECO:0000259" key="6">
    <source>
        <dbReference type="PROSITE" id="PS51007"/>
    </source>
</evidence>
<dbReference type="InterPro" id="IPR050597">
    <property type="entry name" value="Cytochrome_c_Oxidase_Subunit"/>
</dbReference>
<feature type="signal peptide" evidence="5">
    <location>
        <begin position="1"/>
        <end position="17"/>
    </location>
</feature>
<proteinExistence type="predicted"/>
<evidence type="ECO:0000256" key="3">
    <source>
        <dbReference type="ARBA" id="ARBA00023004"/>
    </source>
</evidence>
<organism evidence="7 8">
    <name type="scientific">Sphingomicrobium sediminis</name>
    <dbReference type="NCBI Taxonomy" id="2950949"/>
    <lineage>
        <taxon>Bacteria</taxon>
        <taxon>Pseudomonadati</taxon>
        <taxon>Pseudomonadota</taxon>
        <taxon>Alphaproteobacteria</taxon>
        <taxon>Sphingomonadales</taxon>
        <taxon>Sphingomonadaceae</taxon>
        <taxon>Sphingomicrobium</taxon>
    </lineage>
</organism>
<dbReference type="PROSITE" id="PS51257">
    <property type="entry name" value="PROKAR_LIPOPROTEIN"/>
    <property type="match status" value="1"/>
</dbReference>
<evidence type="ECO:0000256" key="1">
    <source>
        <dbReference type="ARBA" id="ARBA00022617"/>
    </source>
</evidence>
<dbReference type="InterPro" id="IPR036909">
    <property type="entry name" value="Cyt_c-like_dom_sf"/>
</dbReference>
<dbReference type="SUPFAM" id="SSF46626">
    <property type="entry name" value="Cytochrome c"/>
    <property type="match status" value="2"/>
</dbReference>
<keyword evidence="3 4" id="KW-0408">Iron</keyword>
<keyword evidence="2 4" id="KW-0479">Metal-binding</keyword>
<dbReference type="PANTHER" id="PTHR33751">
    <property type="entry name" value="CBB3-TYPE CYTOCHROME C OXIDASE SUBUNIT FIXP"/>
    <property type="match status" value="1"/>
</dbReference>
<evidence type="ECO:0000256" key="2">
    <source>
        <dbReference type="ARBA" id="ARBA00022723"/>
    </source>
</evidence>
<dbReference type="Gene3D" id="1.10.760.10">
    <property type="entry name" value="Cytochrome c-like domain"/>
    <property type="match status" value="2"/>
</dbReference>
<dbReference type="GO" id="GO:0046872">
    <property type="term" value="F:metal ion binding"/>
    <property type="evidence" value="ECO:0007669"/>
    <property type="project" value="UniProtKB-KW"/>
</dbReference>
<dbReference type="RefSeq" id="WP_252113232.1">
    <property type="nucleotide sequence ID" value="NZ_JAMSHT010000001.1"/>
</dbReference>
<keyword evidence="8" id="KW-1185">Reference proteome</keyword>
<dbReference type="Pfam" id="PF00034">
    <property type="entry name" value="Cytochrom_C"/>
    <property type="match status" value="2"/>
</dbReference>
<feature type="domain" description="Cytochrome c" evidence="6">
    <location>
        <begin position="49"/>
        <end position="145"/>
    </location>
</feature>
<comment type="caution">
    <text evidence="7">The sequence shown here is derived from an EMBL/GenBank/DDBJ whole genome shotgun (WGS) entry which is preliminary data.</text>
</comment>
<reference evidence="7" key="1">
    <citation type="submission" date="2022-06" db="EMBL/GenBank/DDBJ databases">
        <title>Sphingomicrobium sedimins sp. nov., a marine bacterium isolated from tidal flat.</title>
        <authorList>
            <person name="Kim C.-H."/>
            <person name="Yoo Y."/>
            <person name="Kim J.-J."/>
        </authorList>
    </citation>
    <scope>NUCLEOTIDE SEQUENCE</scope>
    <source>
        <strain evidence="7">GRR-S6-50</strain>
    </source>
</reference>
<dbReference type="GO" id="GO:0009055">
    <property type="term" value="F:electron transfer activity"/>
    <property type="evidence" value="ECO:0007669"/>
    <property type="project" value="InterPro"/>
</dbReference>
<dbReference type="Proteomes" id="UP001155128">
    <property type="component" value="Unassembled WGS sequence"/>
</dbReference>
<name>A0A9X2EGY3_9SPHN</name>
<dbReference type="PANTHER" id="PTHR33751:SF1">
    <property type="entry name" value="CBB3-TYPE CYTOCHROME C OXIDASE SUBUNIT FIXP"/>
    <property type="match status" value="1"/>
</dbReference>
<protein>
    <submittedName>
        <fullName evidence="7">Cytochrome c</fullName>
    </submittedName>
</protein>
<evidence type="ECO:0000313" key="8">
    <source>
        <dbReference type="Proteomes" id="UP001155128"/>
    </source>
</evidence>
<evidence type="ECO:0000256" key="4">
    <source>
        <dbReference type="PROSITE-ProRule" id="PRU00433"/>
    </source>
</evidence>
<gene>
    <name evidence="7" type="ORF">NDO55_05570</name>
</gene>
<keyword evidence="5" id="KW-0732">Signal</keyword>
<evidence type="ECO:0000313" key="7">
    <source>
        <dbReference type="EMBL" id="MCM8557287.1"/>
    </source>
</evidence>
<dbReference type="PROSITE" id="PS51007">
    <property type="entry name" value="CYTC"/>
    <property type="match status" value="2"/>
</dbReference>
<keyword evidence="1 4" id="KW-0349">Heme</keyword>
<feature type="domain" description="Cytochrome c" evidence="6">
    <location>
        <begin position="189"/>
        <end position="277"/>
    </location>
</feature>
<evidence type="ECO:0000256" key="5">
    <source>
        <dbReference type="SAM" id="SignalP"/>
    </source>
</evidence>